<dbReference type="PROSITE" id="PS50943">
    <property type="entry name" value="HTH_CROC1"/>
    <property type="match status" value="1"/>
</dbReference>
<feature type="domain" description="HTH cro/C1-type" evidence="1">
    <location>
        <begin position="29"/>
        <end position="70"/>
    </location>
</feature>
<name>A0A450W6A4_9GAMM</name>
<dbReference type="InterPro" id="IPR010982">
    <property type="entry name" value="Lambda_DNA-bd_dom_sf"/>
</dbReference>
<dbReference type="AlphaFoldDB" id="A0A450W6A4"/>
<evidence type="ECO:0000313" key="3">
    <source>
        <dbReference type="EMBL" id="VFK17072.1"/>
    </source>
</evidence>
<dbReference type="GO" id="GO:0003677">
    <property type="term" value="F:DNA binding"/>
    <property type="evidence" value="ECO:0007669"/>
    <property type="project" value="InterPro"/>
</dbReference>
<dbReference type="SUPFAM" id="SSF47413">
    <property type="entry name" value="lambda repressor-like DNA-binding domains"/>
    <property type="match status" value="1"/>
</dbReference>
<evidence type="ECO:0000259" key="1">
    <source>
        <dbReference type="PROSITE" id="PS50943"/>
    </source>
</evidence>
<accession>A0A450W6A4</accession>
<reference evidence="2" key="1">
    <citation type="submission" date="2019-02" db="EMBL/GenBank/DDBJ databases">
        <authorList>
            <person name="Gruber-Vodicka R. H."/>
            <person name="Seah K. B. B."/>
        </authorList>
    </citation>
    <scope>NUCLEOTIDE SEQUENCE</scope>
    <source>
        <strain evidence="2">BECK_S312</strain>
        <strain evidence="3">BECK_S313</strain>
        <strain evidence="4">BECK_S426</strain>
    </source>
</reference>
<proteinExistence type="predicted"/>
<organism evidence="2">
    <name type="scientific">Candidatus Kentrum sp. LPFa</name>
    <dbReference type="NCBI Taxonomy" id="2126335"/>
    <lineage>
        <taxon>Bacteria</taxon>
        <taxon>Pseudomonadati</taxon>
        <taxon>Pseudomonadota</taxon>
        <taxon>Gammaproteobacteria</taxon>
        <taxon>Candidatus Kentrum</taxon>
    </lineage>
</organism>
<dbReference type="EMBL" id="CAADFK010000109">
    <property type="protein sequence ID" value="VFK17072.1"/>
    <property type="molecule type" value="Genomic_DNA"/>
</dbReference>
<dbReference type="EMBL" id="CAADFM010000073">
    <property type="protein sequence ID" value="VFK12587.1"/>
    <property type="molecule type" value="Genomic_DNA"/>
</dbReference>
<evidence type="ECO:0000313" key="4">
    <source>
        <dbReference type="EMBL" id="VFK29111.1"/>
    </source>
</evidence>
<dbReference type="EMBL" id="CAADFP010000080">
    <property type="protein sequence ID" value="VFK29111.1"/>
    <property type="molecule type" value="Genomic_DNA"/>
</dbReference>
<dbReference type="InterPro" id="IPR001387">
    <property type="entry name" value="Cro/C1-type_HTH"/>
</dbReference>
<gene>
    <name evidence="2" type="ORF">BECKLPF1236A_GA0070988_100737</name>
    <name evidence="3" type="ORF">BECKLPF1236B_GA0070989_11093</name>
    <name evidence="4" type="ORF">BECKLPF1236C_GA0070990_100808</name>
</gene>
<sequence length="106" mass="12686">MTESSQVIKSPLDYLDQLMEKEHLTSDYQLSKHLGVSRQLVSNWRHHRAIMDPYHCWRLADALNIDEREIEAAANYQRDKVDKKREYWYNKWQKLADPVITDVSPK</sequence>
<evidence type="ECO:0000313" key="2">
    <source>
        <dbReference type="EMBL" id="VFK12587.1"/>
    </source>
</evidence>
<dbReference type="CDD" id="cd00093">
    <property type="entry name" value="HTH_XRE"/>
    <property type="match status" value="1"/>
</dbReference>
<protein>
    <recommendedName>
        <fullName evidence="1">HTH cro/C1-type domain-containing protein</fullName>
    </recommendedName>
</protein>
<dbReference type="Gene3D" id="1.10.260.40">
    <property type="entry name" value="lambda repressor-like DNA-binding domains"/>
    <property type="match status" value="1"/>
</dbReference>